<dbReference type="Pfam" id="PF13468">
    <property type="entry name" value="Glyoxalase_3"/>
    <property type="match status" value="1"/>
</dbReference>
<keyword evidence="3" id="KW-1185">Reference proteome</keyword>
<evidence type="ECO:0000259" key="1">
    <source>
        <dbReference type="Pfam" id="PF13468"/>
    </source>
</evidence>
<dbReference type="InterPro" id="IPR029068">
    <property type="entry name" value="Glyas_Bleomycin-R_OHBP_Dase"/>
</dbReference>
<feature type="domain" description="Glyoxalase-like" evidence="1">
    <location>
        <begin position="119"/>
        <end position="305"/>
    </location>
</feature>
<dbReference type="Proteomes" id="UP000248863">
    <property type="component" value="Unassembled WGS sequence"/>
</dbReference>
<dbReference type="EMBL" id="NPEU01000006">
    <property type="protein sequence ID" value="RAI42004.1"/>
    <property type="molecule type" value="Genomic_DNA"/>
</dbReference>
<evidence type="ECO:0000313" key="2">
    <source>
        <dbReference type="EMBL" id="RAI42004.1"/>
    </source>
</evidence>
<dbReference type="InterPro" id="IPR025870">
    <property type="entry name" value="Glyoxalase-like_dom"/>
</dbReference>
<comment type="caution">
    <text evidence="2">The sequence shown here is derived from an EMBL/GenBank/DDBJ whole genome shotgun (WGS) entry which is preliminary data.</text>
</comment>
<reference evidence="2 3" key="1">
    <citation type="submission" date="2017-07" db="EMBL/GenBank/DDBJ databases">
        <title>Draft Genome Sequences of Select Purple Nonsulfur Bacteria.</title>
        <authorList>
            <person name="Lasarre B."/>
            <person name="Mckinlay J.B."/>
        </authorList>
    </citation>
    <scope>NUCLEOTIDE SEQUENCE [LARGE SCALE GENOMIC DNA]</scope>
    <source>
        <strain evidence="2 3">DSM 11907</strain>
    </source>
</reference>
<name>A0A327KVJ9_9BRAD</name>
<organism evidence="2 3">
    <name type="scientific">Rhodoplanes elegans</name>
    <dbReference type="NCBI Taxonomy" id="29408"/>
    <lineage>
        <taxon>Bacteria</taxon>
        <taxon>Pseudomonadati</taxon>
        <taxon>Pseudomonadota</taxon>
        <taxon>Alphaproteobacteria</taxon>
        <taxon>Hyphomicrobiales</taxon>
        <taxon>Nitrobacteraceae</taxon>
        <taxon>Rhodoplanes</taxon>
    </lineage>
</organism>
<dbReference type="Gene3D" id="3.10.180.10">
    <property type="entry name" value="2,3-Dihydroxybiphenyl 1,2-Dioxygenase, domain 1"/>
    <property type="match status" value="1"/>
</dbReference>
<protein>
    <recommendedName>
        <fullName evidence="1">Glyoxalase-like domain-containing protein</fullName>
    </recommendedName>
</protein>
<dbReference type="AlphaFoldDB" id="A0A327KVJ9"/>
<accession>A0A327KVJ9</accession>
<proteinExistence type="predicted"/>
<dbReference type="OrthoDB" id="9812467at2"/>
<evidence type="ECO:0000313" key="3">
    <source>
        <dbReference type="Proteomes" id="UP000248863"/>
    </source>
</evidence>
<sequence>MASMVMTGVNRDPISTTGGRIMLLRAVNPSKFCADHEKMTPGCGIECTQRVGRWCRAATRIGSAVRDTRPPRRLVYKAGCARRASTVARDGEKTTMGSGVRRFMEESSRQLPAGEEIFLDHVGHFAADRGAAGAALAQAGFAPTPPSVQVNPGPDGTATPTGTGNVTAMFSRGYVEVLFKTADTPLGRQLDTARDRYPGVHLIAFAVTDAAAHHTRLAAAGMPMQPLVSMQRPVDTADGHDIAAFTVARLSPGVMPEGRIQMLTHHTEHTVWQPRWLTHPNGVSALLDAVIAVGDTAEAAARFSRFLNRPARDTAAGPAIALDRGRVQITTPDTLRALTGIVPPSLPFIGAYALVVTSLAVLKGTLAQAGLPFVERDGAVTAAFPDALGQGAWVFVEDPTALPWRR</sequence>
<gene>
    <name evidence="2" type="ORF">CH338_01500</name>
</gene>
<dbReference type="SUPFAM" id="SSF54593">
    <property type="entry name" value="Glyoxalase/Bleomycin resistance protein/Dihydroxybiphenyl dioxygenase"/>
    <property type="match status" value="1"/>
</dbReference>